<dbReference type="SUPFAM" id="SSF143744">
    <property type="entry name" value="GlcG-like"/>
    <property type="match status" value="1"/>
</dbReference>
<dbReference type="PANTHER" id="PTHR34309">
    <property type="entry name" value="SLR1406 PROTEIN"/>
    <property type="match status" value="1"/>
</dbReference>
<evidence type="ECO:0000313" key="3">
    <source>
        <dbReference type="Proteomes" id="UP000320496"/>
    </source>
</evidence>
<keyword evidence="1" id="KW-0732">Signal</keyword>
<evidence type="ECO:0000256" key="1">
    <source>
        <dbReference type="SAM" id="SignalP"/>
    </source>
</evidence>
<gene>
    <name evidence="2" type="ORF">Mal4_17290</name>
</gene>
<dbReference type="KEGG" id="mri:Mal4_17290"/>
<sequence precursor="true">MQRGSFLAVITVVFLGSGMIASADDTGAPEPAVIRDQIRLTQSGARQVLDAALAQARTMNLAVNISVVDDGGHLLAFARMDGARPGSIYTSMTKATTAALIRKETGPLPTEDNLDTHLSLAVENAATASGGKFTTLKGGVPIVVDGQVVGAVGVGGATGEQDREIARAGVAALAKETARE</sequence>
<dbReference type="InterPro" id="IPR038084">
    <property type="entry name" value="PduO/GlcC-like_sf"/>
</dbReference>
<feature type="chain" id="PRO_5021809571" description="Heme-binding protein" evidence="1">
    <location>
        <begin position="24"/>
        <end position="180"/>
    </location>
</feature>
<proteinExistence type="predicted"/>
<accession>A0A517Z4R3</accession>
<name>A0A517Z4R3_9PLAN</name>
<organism evidence="2 3">
    <name type="scientific">Maioricimonas rarisocia</name>
    <dbReference type="NCBI Taxonomy" id="2528026"/>
    <lineage>
        <taxon>Bacteria</taxon>
        <taxon>Pseudomonadati</taxon>
        <taxon>Planctomycetota</taxon>
        <taxon>Planctomycetia</taxon>
        <taxon>Planctomycetales</taxon>
        <taxon>Planctomycetaceae</taxon>
        <taxon>Maioricimonas</taxon>
    </lineage>
</organism>
<dbReference type="Gene3D" id="3.30.450.150">
    <property type="entry name" value="Haem-degrading domain"/>
    <property type="match status" value="1"/>
</dbReference>
<feature type="signal peptide" evidence="1">
    <location>
        <begin position="1"/>
        <end position="23"/>
    </location>
</feature>
<reference evidence="2 3" key="1">
    <citation type="submission" date="2019-02" db="EMBL/GenBank/DDBJ databases">
        <title>Deep-cultivation of Planctomycetes and their phenomic and genomic characterization uncovers novel biology.</title>
        <authorList>
            <person name="Wiegand S."/>
            <person name="Jogler M."/>
            <person name="Boedeker C."/>
            <person name="Pinto D."/>
            <person name="Vollmers J."/>
            <person name="Rivas-Marin E."/>
            <person name="Kohn T."/>
            <person name="Peeters S.H."/>
            <person name="Heuer A."/>
            <person name="Rast P."/>
            <person name="Oberbeckmann S."/>
            <person name="Bunk B."/>
            <person name="Jeske O."/>
            <person name="Meyerdierks A."/>
            <person name="Storesund J.E."/>
            <person name="Kallscheuer N."/>
            <person name="Luecker S."/>
            <person name="Lage O.M."/>
            <person name="Pohl T."/>
            <person name="Merkel B.J."/>
            <person name="Hornburger P."/>
            <person name="Mueller R.-W."/>
            <person name="Bruemmer F."/>
            <person name="Labrenz M."/>
            <person name="Spormann A.M."/>
            <person name="Op den Camp H."/>
            <person name="Overmann J."/>
            <person name="Amann R."/>
            <person name="Jetten M.S.M."/>
            <person name="Mascher T."/>
            <person name="Medema M.H."/>
            <person name="Devos D.P."/>
            <person name="Kaster A.-K."/>
            <person name="Ovreas L."/>
            <person name="Rohde M."/>
            <person name="Galperin M.Y."/>
            <person name="Jogler C."/>
        </authorList>
    </citation>
    <scope>NUCLEOTIDE SEQUENCE [LARGE SCALE GENOMIC DNA]</scope>
    <source>
        <strain evidence="2 3">Mal4</strain>
    </source>
</reference>
<keyword evidence="3" id="KW-1185">Reference proteome</keyword>
<dbReference type="RefSeq" id="WP_145368228.1">
    <property type="nucleotide sequence ID" value="NZ_CP036275.1"/>
</dbReference>
<dbReference type="InterPro" id="IPR005624">
    <property type="entry name" value="PduO/GlcC-like"/>
</dbReference>
<evidence type="ECO:0008006" key="4">
    <source>
        <dbReference type="Google" id="ProtNLM"/>
    </source>
</evidence>
<dbReference type="PANTHER" id="PTHR34309:SF1">
    <property type="entry name" value="PROTEIN GLCG"/>
    <property type="match status" value="1"/>
</dbReference>
<dbReference type="Proteomes" id="UP000320496">
    <property type="component" value="Chromosome"/>
</dbReference>
<dbReference type="OrthoDB" id="9778896at2"/>
<protein>
    <recommendedName>
        <fullName evidence="4">Heme-binding protein</fullName>
    </recommendedName>
</protein>
<dbReference type="EMBL" id="CP036275">
    <property type="protein sequence ID" value="QDU37417.1"/>
    <property type="molecule type" value="Genomic_DNA"/>
</dbReference>
<dbReference type="InterPro" id="IPR052517">
    <property type="entry name" value="GlcG_carb_metab_protein"/>
</dbReference>
<evidence type="ECO:0000313" key="2">
    <source>
        <dbReference type="EMBL" id="QDU37417.1"/>
    </source>
</evidence>
<dbReference type="Pfam" id="PF03928">
    <property type="entry name" value="HbpS-like"/>
    <property type="match status" value="1"/>
</dbReference>
<dbReference type="AlphaFoldDB" id="A0A517Z4R3"/>